<comment type="caution">
    <text evidence="1">The sequence shown here is derived from an EMBL/GenBank/DDBJ whole genome shotgun (WGS) entry which is preliminary data.</text>
</comment>
<proteinExistence type="predicted"/>
<dbReference type="Proteomes" id="UP000439903">
    <property type="component" value="Unassembled WGS sequence"/>
</dbReference>
<accession>A0A8H4A0Q9</accession>
<dbReference type="AlphaFoldDB" id="A0A8H4A0Q9"/>
<organism evidence="1 2">
    <name type="scientific">Gigaspora margarita</name>
    <dbReference type="NCBI Taxonomy" id="4874"/>
    <lineage>
        <taxon>Eukaryota</taxon>
        <taxon>Fungi</taxon>
        <taxon>Fungi incertae sedis</taxon>
        <taxon>Mucoromycota</taxon>
        <taxon>Glomeromycotina</taxon>
        <taxon>Glomeromycetes</taxon>
        <taxon>Diversisporales</taxon>
        <taxon>Gigasporaceae</taxon>
        <taxon>Gigaspora</taxon>
    </lineage>
</organism>
<keyword evidence="2" id="KW-1185">Reference proteome</keyword>
<sequence length="123" mass="14427">MVSNDYPPTNFSDMNGIGGDFDKWARRKEYRGYIYIPSFNVKCNAIGYLVTANPCDPDYHNKENPTKNPEQCDDAERNPYRYMKEYVPHVSLDYSSADVYTNDSPFNGIQWSKIKYLFEHLRC</sequence>
<evidence type="ECO:0000313" key="2">
    <source>
        <dbReference type="Proteomes" id="UP000439903"/>
    </source>
</evidence>
<evidence type="ECO:0000313" key="1">
    <source>
        <dbReference type="EMBL" id="KAF0373862.1"/>
    </source>
</evidence>
<reference evidence="1 2" key="1">
    <citation type="journal article" date="2019" name="Environ. Microbiol.">
        <title>At the nexus of three kingdoms: the genome of the mycorrhizal fungus Gigaspora margarita provides insights into plant, endobacterial and fungal interactions.</title>
        <authorList>
            <person name="Venice F."/>
            <person name="Ghignone S."/>
            <person name="Salvioli di Fossalunga A."/>
            <person name="Amselem J."/>
            <person name="Novero M."/>
            <person name="Xianan X."/>
            <person name="Sedzielewska Toro K."/>
            <person name="Morin E."/>
            <person name="Lipzen A."/>
            <person name="Grigoriev I.V."/>
            <person name="Henrissat B."/>
            <person name="Martin F.M."/>
            <person name="Bonfante P."/>
        </authorList>
    </citation>
    <scope>NUCLEOTIDE SEQUENCE [LARGE SCALE GENOMIC DNA]</scope>
    <source>
        <strain evidence="1 2">BEG34</strain>
    </source>
</reference>
<dbReference type="EMBL" id="WTPW01002629">
    <property type="protein sequence ID" value="KAF0373862.1"/>
    <property type="molecule type" value="Genomic_DNA"/>
</dbReference>
<name>A0A8H4A0Q9_GIGMA</name>
<protein>
    <submittedName>
        <fullName evidence="1">Uncharacterized protein</fullName>
    </submittedName>
</protein>
<dbReference type="OrthoDB" id="2356644at2759"/>
<gene>
    <name evidence="1" type="ORF">F8M41_012947</name>
</gene>